<gene>
    <name evidence="1" type="ORF">MECH1_V1_1022</name>
</gene>
<reference evidence="1 2" key="1">
    <citation type="submission" date="2024-04" db="EMBL/GenBank/DDBJ databases">
        <authorList>
            <person name="Cremers G."/>
        </authorList>
    </citation>
    <scope>NUCLEOTIDE SEQUENCE [LARGE SCALE GENOMIC DNA]</scope>
    <source>
        <strain evidence="1">MeCH1-AG</strain>
    </source>
</reference>
<dbReference type="EMBL" id="OZ026884">
    <property type="protein sequence ID" value="CAL1239798.1"/>
    <property type="molecule type" value="Genomic_DNA"/>
</dbReference>
<evidence type="ECO:0000313" key="2">
    <source>
        <dbReference type="Proteomes" id="UP001497493"/>
    </source>
</evidence>
<dbReference type="Proteomes" id="UP001497493">
    <property type="component" value="Chromosome"/>
</dbReference>
<organism evidence="1 2">
    <name type="scientific">Candidatus Methylocalor cossyra</name>
    <dbReference type="NCBI Taxonomy" id="3108543"/>
    <lineage>
        <taxon>Bacteria</taxon>
        <taxon>Pseudomonadati</taxon>
        <taxon>Pseudomonadota</taxon>
        <taxon>Gammaproteobacteria</taxon>
        <taxon>Methylococcales</taxon>
        <taxon>Methylococcaceae</taxon>
        <taxon>Candidatus Methylocalor</taxon>
    </lineage>
</organism>
<accession>A0ABP1C6F9</accession>
<protein>
    <recommendedName>
        <fullName evidence="3">Resolvase/invertase-type recombinase catalytic domain-containing protein</fullName>
    </recommendedName>
</protein>
<keyword evidence="2" id="KW-1185">Reference proteome</keyword>
<evidence type="ECO:0000313" key="1">
    <source>
        <dbReference type="EMBL" id="CAL1239798.1"/>
    </source>
</evidence>
<sequence length="37" mass="4021">MRSKGGTRVHESTFYKILADVEAAGIKAVRVDASLSR</sequence>
<evidence type="ECO:0008006" key="3">
    <source>
        <dbReference type="Google" id="ProtNLM"/>
    </source>
</evidence>
<name>A0ABP1C6F9_9GAMM</name>
<proteinExistence type="predicted"/>